<dbReference type="InterPro" id="IPR052709">
    <property type="entry name" value="Transposase-MT_Hybrid"/>
</dbReference>
<dbReference type="GO" id="GO:0000729">
    <property type="term" value="P:DNA double-strand break processing"/>
    <property type="evidence" value="ECO:0007669"/>
    <property type="project" value="TreeGrafter"/>
</dbReference>
<reference evidence="3" key="1">
    <citation type="submission" date="2016-11" db="UniProtKB">
        <authorList>
            <consortium name="WormBaseParasite"/>
        </authorList>
    </citation>
    <scope>IDENTIFICATION</scope>
</reference>
<organism evidence="2 3">
    <name type="scientific">Heterorhabditis bacteriophora</name>
    <name type="common">Entomopathogenic nematode worm</name>
    <dbReference type="NCBI Taxonomy" id="37862"/>
    <lineage>
        <taxon>Eukaryota</taxon>
        <taxon>Metazoa</taxon>
        <taxon>Ecdysozoa</taxon>
        <taxon>Nematoda</taxon>
        <taxon>Chromadorea</taxon>
        <taxon>Rhabditida</taxon>
        <taxon>Rhabditina</taxon>
        <taxon>Rhabditomorpha</taxon>
        <taxon>Strongyloidea</taxon>
        <taxon>Heterorhabditidae</taxon>
        <taxon>Heterorhabditis</taxon>
    </lineage>
</organism>
<evidence type="ECO:0000313" key="3">
    <source>
        <dbReference type="WBParaSite" id="Hba_06336"/>
    </source>
</evidence>
<evidence type="ECO:0000256" key="1">
    <source>
        <dbReference type="SAM" id="MobiDB-lite"/>
    </source>
</evidence>
<dbReference type="GO" id="GO:0044774">
    <property type="term" value="P:mitotic DNA integrity checkpoint signaling"/>
    <property type="evidence" value="ECO:0007669"/>
    <property type="project" value="TreeGrafter"/>
</dbReference>
<dbReference type="GO" id="GO:0003690">
    <property type="term" value="F:double-stranded DNA binding"/>
    <property type="evidence" value="ECO:0007669"/>
    <property type="project" value="TreeGrafter"/>
</dbReference>
<dbReference type="PANTHER" id="PTHR46060:SF2">
    <property type="entry name" value="HISTONE-LYSINE N-METHYLTRANSFERASE SETMAR"/>
    <property type="match status" value="1"/>
</dbReference>
<dbReference type="GO" id="GO:0015074">
    <property type="term" value="P:DNA integration"/>
    <property type="evidence" value="ECO:0007669"/>
    <property type="project" value="TreeGrafter"/>
</dbReference>
<dbReference type="Proteomes" id="UP000095283">
    <property type="component" value="Unplaced"/>
</dbReference>
<dbReference type="GO" id="GO:0000014">
    <property type="term" value="F:single-stranded DNA endodeoxyribonuclease activity"/>
    <property type="evidence" value="ECO:0007669"/>
    <property type="project" value="TreeGrafter"/>
</dbReference>
<dbReference type="Pfam" id="PF01359">
    <property type="entry name" value="Transposase_1"/>
    <property type="match status" value="1"/>
</dbReference>
<name>A0A1I7WMG7_HETBA</name>
<dbReference type="GO" id="GO:0031297">
    <property type="term" value="P:replication fork processing"/>
    <property type="evidence" value="ECO:0007669"/>
    <property type="project" value="TreeGrafter"/>
</dbReference>
<proteinExistence type="predicted"/>
<accession>A0A1I7WMG7</accession>
<dbReference type="GO" id="GO:0046975">
    <property type="term" value="F:histone H3K36 methyltransferase activity"/>
    <property type="evidence" value="ECO:0007669"/>
    <property type="project" value="TreeGrafter"/>
</dbReference>
<dbReference type="PANTHER" id="PTHR46060">
    <property type="entry name" value="MARINER MOS1 TRANSPOSASE-LIKE PROTEIN"/>
    <property type="match status" value="1"/>
</dbReference>
<dbReference type="WBParaSite" id="Hba_06336">
    <property type="protein sequence ID" value="Hba_06336"/>
    <property type="gene ID" value="Hba_06336"/>
</dbReference>
<dbReference type="GO" id="GO:0006303">
    <property type="term" value="P:double-strand break repair via nonhomologous end joining"/>
    <property type="evidence" value="ECO:0007669"/>
    <property type="project" value="TreeGrafter"/>
</dbReference>
<evidence type="ECO:0000313" key="2">
    <source>
        <dbReference type="Proteomes" id="UP000095283"/>
    </source>
</evidence>
<feature type="region of interest" description="Disordered" evidence="1">
    <location>
        <begin position="1"/>
        <end position="20"/>
    </location>
</feature>
<dbReference type="AlphaFoldDB" id="A0A1I7WMG7"/>
<sequence>MYDNPKRTHSWVDPGQPTISTAKPSTHAKKVLLCIWWDMKGVLFYELLQPGETVTAGRYGRQLIDLLYEVEHKRPFTGQRSRKVILLHDNARPHVALSSQQTILNLGWEVFPHAEYSRDLAPSEYRLFWFLQNCLAGRRFRDVAEISLTAVDEAFDDVPDVLPDMFWEDTVSPLYSQETAGRAVNFYMGSANKAELPETVTEITMVPHPMNEKFDKYVQNPAKRRRTSIVSVIKTPNKNDVELTILVFKGNVRDHISRSKSFNHCSEHQERKQE</sequence>
<dbReference type="Gene3D" id="3.30.420.10">
    <property type="entry name" value="Ribonuclease H-like superfamily/Ribonuclease H"/>
    <property type="match status" value="1"/>
</dbReference>
<keyword evidence="2" id="KW-1185">Reference proteome</keyword>
<dbReference type="InterPro" id="IPR001888">
    <property type="entry name" value="Transposase_1"/>
</dbReference>
<dbReference type="GO" id="GO:0035861">
    <property type="term" value="C:site of double-strand break"/>
    <property type="evidence" value="ECO:0007669"/>
    <property type="project" value="TreeGrafter"/>
</dbReference>
<dbReference type="GO" id="GO:0042800">
    <property type="term" value="F:histone H3K4 methyltransferase activity"/>
    <property type="evidence" value="ECO:0007669"/>
    <property type="project" value="TreeGrafter"/>
</dbReference>
<dbReference type="GO" id="GO:0044547">
    <property type="term" value="F:DNA topoisomerase binding"/>
    <property type="evidence" value="ECO:0007669"/>
    <property type="project" value="TreeGrafter"/>
</dbReference>
<dbReference type="GO" id="GO:0003697">
    <property type="term" value="F:single-stranded DNA binding"/>
    <property type="evidence" value="ECO:0007669"/>
    <property type="project" value="TreeGrafter"/>
</dbReference>
<dbReference type="GO" id="GO:0005634">
    <property type="term" value="C:nucleus"/>
    <property type="evidence" value="ECO:0007669"/>
    <property type="project" value="TreeGrafter"/>
</dbReference>
<dbReference type="InterPro" id="IPR036397">
    <property type="entry name" value="RNaseH_sf"/>
</dbReference>
<protein>
    <submittedName>
        <fullName evidence="3">Mariner Mos1 transposase</fullName>
    </submittedName>
</protein>
<dbReference type="GO" id="GO:0000793">
    <property type="term" value="C:condensed chromosome"/>
    <property type="evidence" value="ECO:0007669"/>
    <property type="project" value="TreeGrafter"/>
</dbReference>